<accession>A0A7X3SHW3</accession>
<dbReference type="SUPFAM" id="SSF52467">
    <property type="entry name" value="DHS-like NAD/FAD-binding domain"/>
    <property type="match status" value="1"/>
</dbReference>
<organism evidence="1 2">
    <name type="scientific">Sporofaciens musculi</name>
    <dbReference type="NCBI Taxonomy" id="2681861"/>
    <lineage>
        <taxon>Bacteria</taxon>
        <taxon>Bacillati</taxon>
        <taxon>Bacillota</taxon>
        <taxon>Clostridia</taxon>
        <taxon>Lachnospirales</taxon>
        <taxon>Lachnospiraceae</taxon>
        <taxon>Sporofaciens</taxon>
    </lineage>
</organism>
<dbReference type="Gene3D" id="3.40.50.1220">
    <property type="entry name" value="TPP-binding domain"/>
    <property type="match status" value="1"/>
</dbReference>
<protein>
    <recommendedName>
        <fullName evidence="3">SIR2-like domain-containing protein</fullName>
    </recommendedName>
</protein>
<dbReference type="AlphaFoldDB" id="A0A7X3SHW3"/>
<dbReference type="Proteomes" id="UP000460412">
    <property type="component" value="Unassembled WGS sequence"/>
</dbReference>
<dbReference type="Pfam" id="PF13289">
    <property type="entry name" value="SIR2_2"/>
    <property type="match status" value="1"/>
</dbReference>
<proteinExistence type="predicted"/>
<evidence type="ECO:0000313" key="1">
    <source>
        <dbReference type="EMBL" id="MXP74802.1"/>
    </source>
</evidence>
<comment type="caution">
    <text evidence="1">The sequence shown here is derived from an EMBL/GenBank/DDBJ whole genome shotgun (WGS) entry which is preliminary data.</text>
</comment>
<name>A0A7X3SHW3_9FIRM</name>
<keyword evidence="2" id="KW-1185">Reference proteome</keyword>
<dbReference type="EMBL" id="WUQX01000001">
    <property type="protein sequence ID" value="MXP74802.1"/>
    <property type="molecule type" value="Genomic_DNA"/>
</dbReference>
<reference evidence="1 2" key="1">
    <citation type="submission" date="2019-12" db="EMBL/GenBank/DDBJ databases">
        <title>Sporaefaciens musculi gen. nov., sp. nov., a novel bacterium isolated from the caecum of an obese mouse.</title>
        <authorList>
            <person name="Rasmussen T.S."/>
            <person name="Streidl T."/>
            <person name="Hitch T.C.A."/>
            <person name="Wortmann E."/>
            <person name="Deptula P."/>
            <person name="Hansen M."/>
            <person name="Nielsen D.S."/>
            <person name="Clavel T."/>
            <person name="Vogensen F.K."/>
        </authorList>
    </citation>
    <scope>NUCLEOTIDE SEQUENCE [LARGE SCALE GENOMIC DNA]</scope>
    <source>
        <strain evidence="1 2">WCA-9-b2</strain>
    </source>
</reference>
<gene>
    <name evidence="1" type="ORF">GN277_05225</name>
</gene>
<sequence>MRNALSSLDIDNVKRLLHNKKEVCIFVGAGASIMHPSCLPSFQELNNMLLSCLYQCLSTREKFKASLERIHTKPEQLLQIIWDYTNGNFNPVECFQYTIPNKNHYLLAELINQGINCIVTPNFDPCLEKVLEKRHIDFEFFDKIQSESKEAEDLIQSIKGKKVTIWKPHGGCREMQTLCYTRTKVAKLCNSQYLREIFSYIIQNYNMLFLGYSGYDDDFSLSYMKIFQILKGRLYGMLALEFGKKSQCMQSIARTYTYLAIADAKHGKRETAIQKFRKSYEIHKQIGEGLGYFYTALEECEIDISQIH</sequence>
<evidence type="ECO:0008006" key="3">
    <source>
        <dbReference type="Google" id="ProtNLM"/>
    </source>
</evidence>
<dbReference type="InterPro" id="IPR029035">
    <property type="entry name" value="DHS-like_NAD/FAD-binding_dom"/>
</dbReference>
<evidence type="ECO:0000313" key="2">
    <source>
        <dbReference type="Proteomes" id="UP000460412"/>
    </source>
</evidence>